<comment type="subcellular location">
    <subcellularLocation>
        <location evidence="1">Nucleus</location>
    </subcellularLocation>
</comment>
<dbReference type="GO" id="GO:0008270">
    <property type="term" value="F:zinc ion binding"/>
    <property type="evidence" value="ECO:0007669"/>
    <property type="project" value="UniProtKB-KW"/>
</dbReference>
<evidence type="ECO:0000313" key="7">
    <source>
        <dbReference type="Proteomes" id="UP000053257"/>
    </source>
</evidence>
<evidence type="ECO:0000256" key="3">
    <source>
        <dbReference type="ARBA" id="ARBA00022771"/>
    </source>
</evidence>
<accession>A0A0C3N9S4</accession>
<keyword evidence="3" id="KW-0863">Zinc-finger</keyword>
<dbReference type="AlphaFoldDB" id="A0A0C3N9S4"/>
<sequence length="757" mass="86217">MSTSDIMMFFRQTEDEYLCLIGLHSTNMMSLTKRISTTICRRYSKRTHPKLLRQHVCLYHADVYNQLCRERKWPYVVRNGVAPIAAGSRVDEDRLPPTYTRENVLKALVRFLSTQEQGIDIVESQDFRFLLNVLQPKLAETVALSHDNLVREILAQFHDAINHIVRDLERTSGKISFTATFCHAVDGREYIALTAHYLCRFLPTSDSLSNLAPRMSVIAFHQIKNTGDGKELGETIIRLLGRVRINNWEIGTVTLNGTSESSRAAEAMREISNLLKGGDTDFDVSHRVVASIPHSIHNAMSYIVNRGSTQFRSFQGRVGGIDHPVNLGGAPKAVKETTFLVERTSDDASSRHQPRSLLKLWNLARVFRRLDSCRTAFRSNIEQDKHLIFEGFCAPYDHVDGTYRMVTHALDLRTAISTFIDSSPDHDLALFRPTEMEWQSLENLATALGPPAKLLHQMCRQQIPMLYGVIPLFENFIEDWESLILNSSNRTVQDICQESLDLVLRDLRQTMDSDTWLICSFLNPQLHSRWTGSDTDDQATRIQDKSPPPLIIQMATYRTQLFGRLQREGRALAARTNDIVSGLLNLDINNESYDNNIRPELPSIEDEYRRYLDILHSQLLPNLEYDDGAVVDFWNKRQVELPVIFEMAKDYLAVPAAAFPAERTLRSICGSQFGPSHPQGPSVLEALRLLKSWFHTGRVRFMESEMTPEERMRGQVSETDPLTALVDTDDGRSVTEILDTIMPLVMQEEGDVESDFD</sequence>
<dbReference type="Proteomes" id="UP000053257">
    <property type="component" value="Unassembled WGS sequence"/>
</dbReference>
<dbReference type="PANTHER" id="PTHR46481">
    <property type="entry name" value="ZINC FINGER BED DOMAIN-CONTAINING PROTEIN 4"/>
    <property type="match status" value="1"/>
</dbReference>
<dbReference type="SUPFAM" id="SSF53098">
    <property type="entry name" value="Ribonuclease H-like"/>
    <property type="match status" value="1"/>
</dbReference>
<keyword evidence="4" id="KW-0862">Zinc</keyword>
<name>A0A0C3N9S4_PHLG1</name>
<reference evidence="6 7" key="1">
    <citation type="journal article" date="2014" name="PLoS Genet.">
        <title>Analysis of the Phlebiopsis gigantea genome, transcriptome and secretome provides insight into its pioneer colonization strategies of wood.</title>
        <authorList>
            <person name="Hori C."/>
            <person name="Ishida T."/>
            <person name="Igarashi K."/>
            <person name="Samejima M."/>
            <person name="Suzuki H."/>
            <person name="Master E."/>
            <person name="Ferreira P."/>
            <person name="Ruiz-Duenas F.J."/>
            <person name="Held B."/>
            <person name="Canessa P."/>
            <person name="Larrondo L.F."/>
            <person name="Schmoll M."/>
            <person name="Druzhinina I.S."/>
            <person name="Kubicek C.P."/>
            <person name="Gaskell J.A."/>
            <person name="Kersten P."/>
            <person name="St John F."/>
            <person name="Glasner J."/>
            <person name="Sabat G."/>
            <person name="Splinter BonDurant S."/>
            <person name="Syed K."/>
            <person name="Yadav J."/>
            <person name="Mgbeahuruike A.C."/>
            <person name="Kovalchuk A."/>
            <person name="Asiegbu F.O."/>
            <person name="Lackner G."/>
            <person name="Hoffmeister D."/>
            <person name="Rencoret J."/>
            <person name="Gutierrez A."/>
            <person name="Sun H."/>
            <person name="Lindquist E."/>
            <person name="Barry K."/>
            <person name="Riley R."/>
            <person name="Grigoriev I.V."/>
            <person name="Henrissat B."/>
            <person name="Kues U."/>
            <person name="Berka R.M."/>
            <person name="Martinez A.T."/>
            <person name="Covert S.F."/>
            <person name="Blanchette R.A."/>
            <person name="Cullen D."/>
        </authorList>
    </citation>
    <scope>NUCLEOTIDE SEQUENCE [LARGE SCALE GENOMIC DNA]</scope>
    <source>
        <strain evidence="6 7">11061_1 CR5-6</strain>
    </source>
</reference>
<evidence type="ECO:0000313" key="6">
    <source>
        <dbReference type="EMBL" id="KIP01244.1"/>
    </source>
</evidence>
<evidence type="ECO:0000256" key="1">
    <source>
        <dbReference type="ARBA" id="ARBA00004123"/>
    </source>
</evidence>
<evidence type="ECO:0008006" key="8">
    <source>
        <dbReference type="Google" id="ProtNLM"/>
    </source>
</evidence>
<dbReference type="InterPro" id="IPR052035">
    <property type="entry name" value="ZnF_BED_domain_contain"/>
</dbReference>
<gene>
    <name evidence="6" type="ORF">PHLGIDRAFT_123530</name>
</gene>
<dbReference type="PANTHER" id="PTHR46481:SF10">
    <property type="entry name" value="ZINC FINGER BED DOMAIN-CONTAINING PROTEIN 39"/>
    <property type="match status" value="1"/>
</dbReference>
<keyword evidence="5" id="KW-0539">Nucleus</keyword>
<evidence type="ECO:0000256" key="2">
    <source>
        <dbReference type="ARBA" id="ARBA00022723"/>
    </source>
</evidence>
<protein>
    <recommendedName>
        <fullName evidence="8">HAT C-terminal dimerisation domain-containing protein</fullName>
    </recommendedName>
</protein>
<dbReference type="HOGENOM" id="CLU_009123_6_3_1"/>
<keyword evidence="7" id="KW-1185">Reference proteome</keyword>
<proteinExistence type="predicted"/>
<dbReference type="OrthoDB" id="1607513at2759"/>
<organism evidence="6 7">
    <name type="scientific">Phlebiopsis gigantea (strain 11061_1 CR5-6)</name>
    <name type="common">White-rot fungus</name>
    <name type="synonym">Peniophora gigantea</name>
    <dbReference type="NCBI Taxonomy" id="745531"/>
    <lineage>
        <taxon>Eukaryota</taxon>
        <taxon>Fungi</taxon>
        <taxon>Dikarya</taxon>
        <taxon>Basidiomycota</taxon>
        <taxon>Agaricomycotina</taxon>
        <taxon>Agaricomycetes</taxon>
        <taxon>Polyporales</taxon>
        <taxon>Phanerochaetaceae</taxon>
        <taxon>Phlebiopsis</taxon>
    </lineage>
</organism>
<dbReference type="GO" id="GO:0005634">
    <property type="term" value="C:nucleus"/>
    <property type="evidence" value="ECO:0007669"/>
    <property type="project" value="UniProtKB-SubCell"/>
</dbReference>
<evidence type="ECO:0000256" key="4">
    <source>
        <dbReference type="ARBA" id="ARBA00022833"/>
    </source>
</evidence>
<dbReference type="EMBL" id="KN840849">
    <property type="protein sequence ID" value="KIP01244.1"/>
    <property type="molecule type" value="Genomic_DNA"/>
</dbReference>
<evidence type="ECO:0000256" key="5">
    <source>
        <dbReference type="ARBA" id="ARBA00023242"/>
    </source>
</evidence>
<dbReference type="InterPro" id="IPR012337">
    <property type="entry name" value="RNaseH-like_sf"/>
</dbReference>
<keyword evidence="2" id="KW-0479">Metal-binding</keyword>
<dbReference type="STRING" id="745531.A0A0C3N9S4"/>